<dbReference type="GeneID" id="59378957"/>
<proteinExistence type="predicted"/>
<evidence type="ECO:0000313" key="1">
    <source>
        <dbReference type="EMBL" id="KAF7426770.1"/>
    </source>
</evidence>
<keyword evidence="2" id="KW-1185">Reference proteome</keyword>
<dbReference type="AlphaFoldDB" id="A0A8H6ZQ54"/>
<dbReference type="OrthoDB" id="206201at2759"/>
<dbReference type="RefSeq" id="XP_036630074.1">
    <property type="nucleotide sequence ID" value="XM_036778646.1"/>
</dbReference>
<protein>
    <submittedName>
        <fullName evidence="1">Uncharacterized protein</fullName>
    </submittedName>
</protein>
<dbReference type="Proteomes" id="UP000623687">
    <property type="component" value="Unassembled WGS sequence"/>
</dbReference>
<organism evidence="1 2">
    <name type="scientific">Pleurotus ostreatus</name>
    <name type="common">Oyster mushroom</name>
    <name type="synonym">White-rot fungus</name>
    <dbReference type="NCBI Taxonomy" id="5322"/>
    <lineage>
        <taxon>Eukaryota</taxon>
        <taxon>Fungi</taxon>
        <taxon>Dikarya</taxon>
        <taxon>Basidiomycota</taxon>
        <taxon>Agaricomycotina</taxon>
        <taxon>Agaricomycetes</taxon>
        <taxon>Agaricomycetidae</taxon>
        <taxon>Agaricales</taxon>
        <taxon>Pleurotineae</taxon>
        <taxon>Pleurotaceae</taxon>
        <taxon>Pleurotus</taxon>
    </lineage>
</organism>
<accession>A0A8H6ZQ54</accession>
<dbReference type="EMBL" id="JACETU010000006">
    <property type="protein sequence ID" value="KAF7426770.1"/>
    <property type="molecule type" value="Genomic_DNA"/>
</dbReference>
<gene>
    <name evidence="1" type="ORF">PC9H_009139</name>
</gene>
<sequence>MPIVSPTNVLGDLPIYPTSNDTHIESDACDPLPDTTADLSNFAVIIHRGICLFTQKMDTKDGQQGWEGVPYLQHSIEYLSQTMHLLQAPESLDHV</sequence>
<comment type="caution">
    <text evidence="1">The sequence shown here is derived from an EMBL/GenBank/DDBJ whole genome shotgun (WGS) entry which is preliminary data.</text>
</comment>
<dbReference type="VEuPathDB" id="FungiDB:PC9H_009139"/>
<evidence type="ECO:0000313" key="2">
    <source>
        <dbReference type="Proteomes" id="UP000623687"/>
    </source>
</evidence>
<reference evidence="1" key="1">
    <citation type="submission" date="2019-07" db="EMBL/GenBank/DDBJ databases">
        <authorList>
            <person name="Palmer J.M."/>
        </authorList>
    </citation>
    <scope>NUCLEOTIDE SEQUENCE</scope>
    <source>
        <strain evidence="1">PC9</strain>
    </source>
</reference>
<name>A0A8H6ZQ54_PLEOS</name>